<organism evidence="1 3">
    <name type="scientific">Mycolicibacterium mucogenicum</name>
    <name type="common">Mycobacterium mucogenicum</name>
    <dbReference type="NCBI Taxonomy" id="56689"/>
    <lineage>
        <taxon>Bacteria</taxon>
        <taxon>Bacillati</taxon>
        <taxon>Actinomycetota</taxon>
        <taxon>Actinomycetes</taxon>
        <taxon>Mycobacteriales</taxon>
        <taxon>Mycobacteriaceae</taxon>
        <taxon>Mycolicibacterium</taxon>
    </lineage>
</organism>
<evidence type="ECO:0000313" key="1">
    <source>
        <dbReference type="EMBL" id="OBA84228.1"/>
    </source>
</evidence>
<reference evidence="1 3" key="1">
    <citation type="submission" date="2016-06" db="EMBL/GenBank/DDBJ databases">
        <authorList>
            <person name="Kjaerup R.B."/>
            <person name="Dalgaard T.S."/>
            <person name="Juul-Madsen H.R."/>
        </authorList>
    </citation>
    <scope>NUCLEOTIDE SEQUENCE [LARGE SCALE GENOMIC DNA]</scope>
    <source>
        <strain evidence="1 3">1199456.5</strain>
    </source>
</reference>
<evidence type="ECO:0000313" key="2">
    <source>
        <dbReference type="EMBL" id="TDK89017.1"/>
    </source>
</evidence>
<keyword evidence="1" id="KW-0503">Monooxygenase</keyword>
<dbReference type="GO" id="GO:0004497">
    <property type="term" value="F:monooxygenase activity"/>
    <property type="evidence" value="ECO:0007669"/>
    <property type="project" value="UniProtKB-KW"/>
</dbReference>
<evidence type="ECO:0000313" key="4">
    <source>
        <dbReference type="Proteomes" id="UP000294929"/>
    </source>
</evidence>
<name>A0A1A0MHF4_MYCMU</name>
<protein>
    <submittedName>
        <fullName evidence="1">Cyclohexanone monooxygenase</fullName>
    </submittedName>
    <submittedName>
        <fullName evidence="2">NAD(P)/FAD-dependent oxidoreductase</fullName>
    </submittedName>
</protein>
<sequence length="505" mass="55891">MTKPTPTHVHTAIIGAGFGGIGAAMRLKDSGDNDFLVFERATEIGGTWQANTYPGAQCDIPSVLYSYSFAPNPDWTRLYPLQRELKAYIERCVDDSGIRSHIRLGHDVTDASWDDLAQVWQITAGGQHFTATVMVLATGPFSEPSIPNLPGLEDFSGPAFHSAEWRHDVDLRGKAVGVIGTGASAVQFIPRIQPDAAELVVFQRTPTWILPHPDRPVGPAVRSVFRTAPLVQRAARSAVSLVQEAMVPGLVHLPALLQPMAAVGRWHLRRQVRDENLREKLTPRYAFGCKRPTFSNTYYPALAADNTVVETAAIRRVTREGIETADGHHHRLDAIVFGTGFKLAHNEGFTRIHGRDGRSLAEVWAGGEMKAHLGTVIPGFPNLFMILGPNSVVYTSQIVTIEAQLDFVLDAIAQMRRRQIRSIEVSDDTLGNFVAQVDRRLADSVWNSGGCQSYYLSPSGRNFTFWPGFVFTFRHQMRRIRLAEFDIRFATMPPESADAELVVGR</sequence>
<dbReference type="PANTHER" id="PTHR42877:SF4">
    <property type="entry name" value="FAD_NAD(P)-BINDING DOMAIN-CONTAINING PROTEIN-RELATED"/>
    <property type="match status" value="1"/>
</dbReference>
<dbReference type="SUPFAM" id="SSF51905">
    <property type="entry name" value="FAD/NAD(P)-binding domain"/>
    <property type="match status" value="2"/>
</dbReference>
<gene>
    <name evidence="1" type="ORF">A5642_02640</name>
    <name evidence="2" type="ORF">EUA03_12900</name>
</gene>
<dbReference type="InterPro" id="IPR036188">
    <property type="entry name" value="FAD/NAD-bd_sf"/>
</dbReference>
<reference evidence="2 4" key="2">
    <citation type="submission" date="2019-01" db="EMBL/GenBank/DDBJ databases">
        <title>High-quality-draft genome sequences of five non-tuberculosis mycobacteriaceae isolated from a nosocomial environment.</title>
        <authorList>
            <person name="Tiago I."/>
            <person name="Alarico S."/>
            <person name="Pereira S.G."/>
            <person name="Coelho C."/>
            <person name="Maranha A."/>
            <person name="Empadinhas N."/>
        </authorList>
    </citation>
    <scope>NUCLEOTIDE SEQUENCE [LARGE SCALE GENOMIC DNA]</scope>
    <source>
        <strain evidence="2 4">24AIII</strain>
    </source>
</reference>
<dbReference type="EMBL" id="SDLO01000009">
    <property type="protein sequence ID" value="TDK89017.1"/>
    <property type="molecule type" value="Genomic_DNA"/>
</dbReference>
<comment type="caution">
    <text evidence="1">The sequence shown here is derived from an EMBL/GenBank/DDBJ whole genome shotgun (WGS) entry which is preliminary data.</text>
</comment>
<keyword evidence="1" id="KW-0560">Oxidoreductase</keyword>
<proteinExistence type="predicted"/>
<dbReference type="Proteomes" id="UP000294929">
    <property type="component" value="Unassembled WGS sequence"/>
</dbReference>
<dbReference type="Proteomes" id="UP000093962">
    <property type="component" value="Unassembled WGS sequence"/>
</dbReference>
<dbReference type="EMBL" id="LZSF01000201">
    <property type="protein sequence ID" value="OBA84228.1"/>
    <property type="molecule type" value="Genomic_DNA"/>
</dbReference>
<dbReference type="RefSeq" id="WP_064859922.1">
    <property type="nucleotide sequence ID" value="NZ_LZSF01000201.1"/>
</dbReference>
<dbReference type="PANTHER" id="PTHR42877">
    <property type="entry name" value="L-ORNITHINE N(5)-MONOOXYGENASE-RELATED"/>
    <property type="match status" value="1"/>
</dbReference>
<accession>A0A1A0MHF4</accession>
<dbReference type="Gene3D" id="3.50.50.60">
    <property type="entry name" value="FAD/NAD(P)-binding domain"/>
    <property type="match status" value="3"/>
</dbReference>
<dbReference type="Pfam" id="PF13738">
    <property type="entry name" value="Pyr_redox_3"/>
    <property type="match status" value="1"/>
</dbReference>
<dbReference type="InterPro" id="IPR051209">
    <property type="entry name" value="FAD-bind_Monooxygenase_sf"/>
</dbReference>
<dbReference type="AlphaFoldDB" id="A0A1A0MHF4"/>
<dbReference type="OrthoDB" id="5168853at2"/>
<evidence type="ECO:0000313" key="3">
    <source>
        <dbReference type="Proteomes" id="UP000093962"/>
    </source>
</evidence>